<organism evidence="3 4">
    <name type="scientific">Meripilus lineatus</name>
    <dbReference type="NCBI Taxonomy" id="2056292"/>
    <lineage>
        <taxon>Eukaryota</taxon>
        <taxon>Fungi</taxon>
        <taxon>Dikarya</taxon>
        <taxon>Basidiomycota</taxon>
        <taxon>Agaricomycotina</taxon>
        <taxon>Agaricomycetes</taxon>
        <taxon>Polyporales</taxon>
        <taxon>Meripilaceae</taxon>
        <taxon>Meripilus</taxon>
    </lineage>
</organism>
<gene>
    <name evidence="3" type="ORF">NLI96_g10879</name>
</gene>
<feature type="domain" description="DUF6589" evidence="2">
    <location>
        <begin position="370"/>
        <end position="665"/>
    </location>
</feature>
<dbReference type="AlphaFoldDB" id="A0AAD5YDX1"/>
<evidence type="ECO:0000313" key="3">
    <source>
        <dbReference type="EMBL" id="KAJ3476841.1"/>
    </source>
</evidence>
<evidence type="ECO:0000259" key="2">
    <source>
        <dbReference type="Pfam" id="PF20231"/>
    </source>
</evidence>
<keyword evidence="4" id="KW-1185">Reference proteome</keyword>
<evidence type="ECO:0000256" key="1">
    <source>
        <dbReference type="SAM" id="MobiDB-lite"/>
    </source>
</evidence>
<proteinExistence type="predicted"/>
<reference evidence="3" key="1">
    <citation type="submission" date="2022-07" db="EMBL/GenBank/DDBJ databases">
        <title>Genome Sequence of Physisporinus lineatus.</title>
        <authorList>
            <person name="Buettner E."/>
        </authorList>
    </citation>
    <scope>NUCLEOTIDE SEQUENCE</scope>
    <source>
        <strain evidence="3">VT162</strain>
    </source>
</reference>
<comment type="caution">
    <text evidence="3">The sequence shown here is derived from an EMBL/GenBank/DDBJ whole genome shotgun (WGS) entry which is preliminary data.</text>
</comment>
<accession>A0AAD5YDX1</accession>
<sequence>MALYYNAVRDTLMHFERHQISLAQVLLCLLDDQIFSRFPFLSHDVEKHASQLLSALKFNTRTSPSVSTWANLLIKNTASSDVLTLAQKDSGWHFSAANAQADQILAFQIEEMAMMIRRKTPDLWSLICGLLTKEERFKEKEDEGEVVCEDEDEAEYWVDRISDEALMQIEIGEPRLEGATTFFILNSDNQSDTLSGSDTISIQPLKKKVALTPRQRLRKALILISTMGIFLHSCNTPDKLVKILAHMGTSISPSSIHLAIHSLSRESAIKVYELGQTQLAAFAYDNLDIKFNTLISTTDKPGDGMVHLTTGSLFRLDHGVTREDLRCSDLIWNRNPDNPDATDPRPFNVFDTLDCIADLHSDQTSKTGLSRRGRFNSWCFVRTLLKHGPPTLQPLLSSLDDPESVESIPITKLHQVPIPALDIDPGTVPGNIKVLETYLVQCGLGNELASKFANSHIMDMSDMVSIVHGDLGCFEKAMSSLERRSVEFTPLERLQFVIFVIGLFHTKMAAADAIWRILMSTKDSQEDDSSFLNLIKKLRPSQWGRIWSGPKFRDQHELIGEAGVVLRLDVWRVELEKRGFQSVEEWAQMSPSLGDIQAIANVLAAQYVAGEGIDMWDLRLRTREIRDEQHENVLLMHQYLLLYEELSYSFNAGDIGRVETLISPWDVYGGEGSNYKKERIIEESPIVLVYRNSHANVERNFKIRGLSTAHAQKDMTTTFGILLEYIKEKQLNSIQPSRRAKHEIEDMVVKGMALITQEAKPAQDSDVAGETENGDVEMSTPEVVDPDEDLWDLFSPISAEDLCVEGLL</sequence>
<name>A0AAD5YDX1_9APHY</name>
<protein>
    <recommendedName>
        <fullName evidence="2">DUF6589 domain-containing protein</fullName>
    </recommendedName>
</protein>
<feature type="region of interest" description="Disordered" evidence="1">
    <location>
        <begin position="759"/>
        <end position="782"/>
    </location>
</feature>
<evidence type="ECO:0000313" key="4">
    <source>
        <dbReference type="Proteomes" id="UP001212997"/>
    </source>
</evidence>
<dbReference type="EMBL" id="JANAWD010000661">
    <property type="protein sequence ID" value="KAJ3476841.1"/>
    <property type="molecule type" value="Genomic_DNA"/>
</dbReference>
<dbReference type="InterPro" id="IPR046496">
    <property type="entry name" value="DUF6589"/>
</dbReference>
<dbReference type="Proteomes" id="UP001212997">
    <property type="component" value="Unassembled WGS sequence"/>
</dbReference>
<dbReference type="Pfam" id="PF20231">
    <property type="entry name" value="DUF6589"/>
    <property type="match status" value="1"/>
</dbReference>